<dbReference type="AlphaFoldDB" id="A4BUT8"/>
<dbReference type="eggNOG" id="ENOG5030TMD">
    <property type="taxonomic scope" value="Bacteria"/>
</dbReference>
<dbReference type="HOGENOM" id="CLU_1203806_0_0_6"/>
<name>A4BUT8_9GAMM</name>
<evidence type="ECO:0000313" key="2">
    <source>
        <dbReference type="Proteomes" id="UP000003374"/>
    </source>
</evidence>
<evidence type="ECO:0008006" key="3">
    <source>
        <dbReference type="Google" id="ProtNLM"/>
    </source>
</evidence>
<protein>
    <recommendedName>
        <fullName evidence="3">DUF4410 domain-containing protein</fullName>
    </recommendedName>
</protein>
<dbReference type="InterPro" id="IPR025522">
    <property type="entry name" value="DUF4410"/>
</dbReference>
<comment type="caution">
    <text evidence="1">The sequence shown here is derived from an EMBL/GenBank/DDBJ whole genome shotgun (WGS) entry which is preliminary data.</text>
</comment>
<dbReference type="Pfam" id="PF14366">
    <property type="entry name" value="DUF4410"/>
    <property type="match status" value="1"/>
</dbReference>
<organism evidence="1 2">
    <name type="scientific">Nitrococcus mobilis Nb-231</name>
    <dbReference type="NCBI Taxonomy" id="314278"/>
    <lineage>
        <taxon>Bacteria</taxon>
        <taxon>Pseudomonadati</taxon>
        <taxon>Pseudomonadota</taxon>
        <taxon>Gammaproteobacteria</taxon>
        <taxon>Chromatiales</taxon>
        <taxon>Ectothiorhodospiraceae</taxon>
        <taxon>Nitrococcus</taxon>
    </lineage>
</organism>
<evidence type="ECO:0000313" key="1">
    <source>
        <dbReference type="EMBL" id="EAR20542.1"/>
    </source>
</evidence>
<dbReference type="STRING" id="314278.NB231_01788"/>
<accession>A4BUT8</accession>
<dbReference type="Proteomes" id="UP000003374">
    <property type="component" value="Unassembled WGS sequence"/>
</dbReference>
<proteinExistence type="predicted"/>
<gene>
    <name evidence="1" type="ORF">NB231_01788</name>
</gene>
<keyword evidence="2" id="KW-1185">Reference proteome</keyword>
<reference evidence="1 2" key="1">
    <citation type="submission" date="2006-02" db="EMBL/GenBank/DDBJ databases">
        <authorList>
            <person name="Waterbury J."/>
            <person name="Ferriera S."/>
            <person name="Johnson J."/>
            <person name="Kravitz S."/>
            <person name="Halpern A."/>
            <person name="Remington K."/>
            <person name="Beeson K."/>
            <person name="Tran B."/>
            <person name="Rogers Y.-H."/>
            <person name="Friedman R."/>
            <person name="Venter J.C."/>
        </authorList>
    </citation>
    <scope>NUCLEOTIDE SEQUENCE [LARGE SCALE GENOMIC DNA]</scope>
    <source>
        <strain evidence="1 2">Nb-231</strain>
    </source>
</reference>
<dbReference type="EMBL" id="AAOF01000020">
    <property type="protein sequence ID" value="EAR20542.1"/>
    <property type="molecule type" value="Genomic_DNA"/>
</dbReference>
<sequence length="230" mass="23838">MLSIGLVFGCTSTKITDREHPATEQLPQLPRPNHIFVYDFAATPADVPAYSNIVSQYSVAATAQTPEQIELGRKVGAELATQLAEAIREMGMPGVHADRGAMPEVNDIILRGYIVAVDEGSRIKRVTIGFGSGASAMKAALEGFQKTAQGMRKIGGGAVQSGGGGATPGGAVGAAAFVATANPVGLIVSSAVKVSGEVTGSSEIEGRVEDAVEEIAKALKQRFQEQGWID</sequence>